<evidence type="ECO:0000313" key="3">
    <source>
        <dbReference type="Proteomes" id="UP001597344"/>
    </source>
</evidence>
<keyword evidence="2" id="KW-0012">Acyltransferase</keyword>
<evidence type="ECO:0000313" key="2">
    <source>
        <dbReference type="EMBL" id="MFD2187435.1"/>
    </source>
</evidence>
<gene>
    <name evidence="2" type="ORF">ACFSJT_11600</name>
</gene>
<dbReference type="InterPro" id="IPR000182">
    <property type="entry name" value="GNAT_dom"/>
</dbReference>
<dbReference type="EMBL" id="JBHUHY010000013">
    <property type="protein sequence ID" value="MFD2187435.1"/>
    <property type="molecule type" value="Genomic_DNA"/>
</dbReference>
<dbReference type="SUPFAM" id="SSF55729">
    <property type="entry name" value="Acyl-CoA N-acyltransferases (Nat)"/>
    <property type="match status" value="1"/>
</dbReference>
<keyword evidence="2" id="KW-0808">Transferase</keyword>
<dbReference type="Gene3D" id="3.40.630.30">
    <property type="match status" value="1"/>
</dbReference>
<protein>
    <submittedName>
        <fullName evidence="2">GNAT family N-acetyltransferase</fullName>
        <ecNumber evidence="2">2.3.-.-</ecNumber>
    </submittedName>
</protein>
<proteinExistence type="predicted"/>
<evidence type="ECO:0000259" key="1">
    <source>
        <dbReference type="PROSITE" id="PS51186"/>
    </source>
</evidence>
<comment type="caution">
    <text evidence="2">The sequence shown here is derived from an EMBL/GenBank/DDBJ whole genome shotgun (WGS) entry which is preliminary data.</text>
</comment>
<accession>A0ABW5AY32</accession>
<sequence length="158" mass="18399">MSKVTVKQAEKNELNWVNAKYSEVYFVKSNYENEYIVIAKVENKNAGLGRLVKIDDNNIELGGIYVFPNYRGLKVAENIVRNLCDKNPFDESIMWCLPFENLLKFYSKFGFENCENIKIPKEVGDKLQWCNSENKYGKKVLLLCKTNKKPAYNTVYKT</sequence>
<dbReference type="GO" id="GO:0016746">
    <property type="term" value="F:acyltransferase activity"/>
    <property type="evidence" value="ECO:0007669"/>
    <property type="project" value="UniProtKB-KW"/>
</dbReference>
<dbReference type="EC" id="2.3.-.-" evidence="2"/>
<dbReference type="PROSITE" id="PS51186">
    <property type="entry name" value="GNAT"/>
    <property type="match status" value="1"/>
</dbReference>
<dbReference type="Proteomes" id="UP001597344">
    <property type="component" value="Unassembled WGS sequence"/>
</dbReference>
<dbReference type="InterPro" id="IPR016181">
    <property type="entry name" value="Acyl_CoA_acyltransferase"/>
</dbReference>
<dbReference type="Pfam" id="PF00583">
    <property type="entry name" value="Acetyltransf_1"/>
    <property type="match status" value="1"/>
</dbReference>
<dbReference type="RefSeq" id="WP_378320433.1">
    <property type="nucleotide sequence ID" value="NZ_JBHUHY010000013.1"/>
</dbReference>
<name>A0ABW5AY32_9FLAO</name>
<keyword evidence="3" id="KW-1185">Reference proteome</keyword>
<reference evidence="3" key="1">
    <citation type="journal article" date="2019" name="Int. J. Syst. Evol. Microbiol.">
        <title>The Global Catalogue of Microorganisms (GCM) 10K type strain sequencing project: providing services to taxonomists for standard genome sequencing and annotation.</title>
        <authorList>
            <consortium name="The Broad Institute Genomics Platform"/>
            <consortium name="The Broad Institute Genome Sequencing Center for Infectious Disease"/>
            <person name="Wu L."/>
            <person name="Ma J."/>
        </authorList>
    </citation>
    <scope>NUCLEOTIDE SEQUENCE [LARGE SCALE GENOMIC DNA]</scope>
    <source>
        <strain evidence="3">DT92</strain>
    </source>
</reference>
<organism evidence="2 3">
    <name type="scientific">Aquimarina celericrescens</name>
    <dbReference type="NCBI Taxonomy" id="1964542"/>
    <lineage>
        <taxon>Bacteria</taxon>
        <taxon>Pseudomonadati</taxon>
        <taxon>Bacteroidota</taxon>
        <taxon>Flavobacteriia</taxon>
        <taxon>Flavobacteriales</taxon>
        <taxon>Flavobacteriaceae</taxon>
        <taxon>Aquimarina</taxon>
    </lineage>
</organism>
<feature type="domain" description="N-acetyltransferase" evidence="1">
    <location>
        <begin position="1"/>
        <end position="141"/>
    </location>
</feature>